<dbReference type="GO" id="GO:0008237">
    <property type="term" value="F:metallopeptidase activity"/>
    <property type="evidence" value="ECO:0007669"/>
    <property type="project" value="UniProtKB-KW"/>
</dbReference>
<reference evidence="5" key="2">
    <citation type="journal article" date="2013" name="PLoS ONE">
        <title>Genome implosion elicits host-confinement in Alcaligenaceae: evidence from the comparative genomics of Tetrathiobacter kashmirensis, a pathogen in the making.</title>
        <authorList>
            <person name="Ghosh W."/>
            <person name="Alam M."/>
            <person name="Roy C."/>
            <person name="Pyne P."/>
            <person name="George A."/>
            <person name="Chakraborty R."/>
            <person name="Majumder S."/>
            <person name="Agarwal A."/>
            <person name="Chakraborty S."/>
            <person name="Majumdar S."/>
            <person name="Gupta S.K."/>
        </authorList>
    </citation>
    <scope>NUCLEOTIDE SEQUENCE [LARGE SCALE GENOMIC DNA]</scope>
    <source>
        <strain evidence="5">WT001</strain>
    </source>
</reference>
<evidence type="ECO:0000256" key="1">
    <source>
        <dbReference type="PIRNR" id="PIRNR012702"/>
    </source>
</evidence>
<dbReference type="GO" id="GO:0006508">
    <property type="term" value="P:proteolysis"/>
    <property type="evidence" value="ECO:0007669"/>
    <property type="project" value="UniProtKB-KW"/>
</dbReference>
<dbReference type="PIRSF" id="PIRSF012702">
    <property type="entry name" value="UCP012702"/>
    <property type="match status" value="1"/>
</dbReference>
<accession>I3UFZ9</accession>
<dbReference type="InterPro" id="IPR009197">
    <property type="entry name" value="MlrC"/>
</dbReference>
<dbReference type="Pfam" id="PF07364">
    <property type="entry name" value="DUF1485"/>
    <property type="match status" value="1"/>
</dbReference>
<reference evidence="4 5" key="1">
    <citation type="journal article" date="2011" name="J. Bacteriol.">
        <title>Whole-genome shotgun sequencing of the sulfur-oxidizing chemoautotroph Tetrathiobacter kashmirensis.</title>
        <authorList>
            <person name="Ghosh W."/>
            <person name="George A."/>
            <person name="Agarwal A."/>
            <person name="Raj P."/>
            <person name="Alam M."/>
            <person name="Pyne P."/>
            <person name="Das Gupta S.K."/>
        </authorList>
    </citation>
    <scope>NUCLEOTIDE SEQUENCE [LARGE SCALE GENOMIC DNA]</scope>
    <source>
        <strain evidence="4 5">WT001</strain>
    </source>
</reference>
<feature type="domain" description="Microcystin LR degradation protein MlrC C-terminal" evidence="2">
    <location>
        <begin position="319"/>
        <end position="500"/>
    </location>
</feature>
<evidence type="ECO:0000313" key="5">
    <source>
        <dbReference type="Proteomes" id="UP000005267"/>
    </source>
</evidence>
<keyword evidence="1" id="KW-0645">Protease</keyword>
<sequence>MVTEFAPPVARRKRLAVARFWYEGNAFGPVPATMEQFEQYEWQSGPEVLSQSAGTATEMGAVAAFAEQHPDWDVVVLRCAAALPAGPIAESVFDQYVSEVKEGLLLGLTQGGWDAVYLSLHGAAITTDRETPELDFVRMVRSILPDAPLGASFDLHGNMPSGWADVLDFASVYRTHPHIDMAATADRVLNGLVAWVTQGLRTRLVLRNDRIVLPSINMRTQAGPMHALEQMARDVTIAPVMEVCVFGGFPYSDTAATGSSVLAISDARLDPEGRAATAAAEQVLAHACSLADQFRIELPSPADAVAAALASSKPGLIAVTDSGDNPLSGGGGDTPALFRALIDAQPSMSCLFASFVDPEIVRRAGAAGRGAVLDVRLGGRHGSHFGEGADVRVQVDVLTDGVFRNSGPMHTGVERHCGNTVILRLAQLPDVRVIVTERVVAADDPSFYALHGIDLNKLRLLCVKAKNHFRAAFAERCAEIIDCDAPGPACQDLSALPFRHGHIAAGY</sequence>
<dbReference type="Pfam" id="PF07171">
    <property type="entry name" value="MlrC_C"/>
    <property type="match status" value="1"/>
</dbReference>
<comment type="cofactor">
    <cofactor evidence="1">
        <name>Zn(2+)</name>
        <dbReference type="ChEBI" id="CHEBI:29105"/>
    </cofactor>
    <text evidence="1">Binds 1 zinc ion per subunit.</text>
</comment>
<proteinExistence type="inferred from homology"/>
<evidence type="ECO:0000313" key="4">
    <source>
        <dbReference type="EMBL" id="AFK63937.1"/>
    </source>
</evidence>
<dbReference type="RefSeq" id="WP_014752028.1">
    <property type="nucleotide sequence ID" value="NC_017964.1"/>
</dbReference>
<keyword evidence="1" id="KW-0479">Metal-binding</keyword>
<keyword evidence="1" id="KW-0378">Hydrolase</keyword>
<dbReference type="HOGENOM" id="CLU_028172_1_0_4"/>
<comment type="similarity">
    <text evidence="1">Belongs to the peptidase M81 family.</text>
</comment>
<organism evidence="4 5">
    <name type="scientific">Advenella kashmirensis (strain DSM 17095 / LMG 22695 / WT001)</name>
    <name type="common">Tetrathiobacter kashmirensis</name>
    <dbReference type="NCBI Taxonomy" id="1036672"/>
    <lineage>
        <taxon>Bacteria</taxon>
        <taxon>Pseudomonadati</taxon>
        <taxon>Pseudomonadota</taxon>
        <taxon>Betaproteobacteria</taxon>
        <taxon>Burkholderiales</taxon>
        <taxon>Alcaligenaceae</taxon>
    </lineage>
</organism>
<keyword evidence="5" id="KW-1185">Reference proteome</keyword>
<dbReference type="Proteomes" id="UP000005267">
    <property type="component" value="Chromosome"/>
</dbReference>
<dbReference type="InterPro" id="IPR015995">
    <property type="entry name" value="MlrC_N"/>
</dbReference>
<feature type="domain" description="Microcystin LR degradation protein MlrC N-terminal" evidence="3">
    <location>
        <begin position="14"/>
        <end position="308"/>
    </location>
</feature>
<dbReference type="InterPro" id="IPR010799">
    <property type="entry name" value="MlrC_C"/>
</dbReference>
<dbReference type="AlphaFoldDB" id="I3UFZ9"/>
<name>I3UFZ9_ADVKW</name>
<dbReference type="GO" id="GO:0046872">
    <property type="term" value="F:metal ion binding"/>
    <property type="evidence" value="ECO:0007669"/>
    <property type="project" value="UniProtKB-KW"/>
</dbReference>
<gene>
    <name evidence="4" type="ordered locus">TKWG_21150</name>
</gene>
<evidence type="ECO:0000259" key="2">
    <source>
        <dbReference type="Pfam" id="PF07171"/>
    </source>
</evidence>
<keyword evidence="1" id="KW-0482">Metalloprotease</keyword>
<dbReference type="KEGG" id="aka:TKWG_21150"/>
<dbReference type="EMBL" id="CP003555">
    <property type="protein sequence ID" value="AFK63937.1"/>
    <property type="molecule type" value="Genomic_DNA"/>
</dbReference>
<protein>
    <recommendedName>
        <fullName evidence="1">Microcystinase C</fullName>
        <shortName evidence="1">MlrC</shortName>
    </recommendedName>
</protein>
<evidence type="ECO:0000259" key="3">
    <source>
        <dbReference type="Pfam" id="PF07364"/>
    </source>
</evidence>
<comment type="function">
    <text evidence="1">Involved in peptidolytic degradation of cyclic heptapeptide hepatotoxin microcystin (MC).</text>
</comment>
<dbReference type="STRING" id="1036672.TKWG_21150"/>
<dbReference type="OrthoDB" id="5288421at2"/>